<dbReference type="RefSeq" id="WP_380559106.1">
    <property type="nucleotide sequence ID" value="NZ_JBHEZY010000021.1"/>
</dbReference>
<accession>A0ABV6XBT2</accession>
<proteinExistence type="predicted"/>
<evidence type="ECO:0000313" key="1">
    <source>
        <dbReference type="EMBL" id="MFC1435740.1"/>
    </source>
</evidence>
<gene>
    <name evidence="1" type="ORF">ACEZDB_34410</name>
</gene>
<organism evidence="1 2">
    <name type="scientific">Streptacidiphilus alkalitolerans</name>
    <dbReference type="NCBI Taxonomy" id="3342712"/>
    <lineage>
        <taxon>Bacteria</taxon>
        <taxon>Bacillati</taxon>
        <taxon>Actinomycetota</taxon>
        <taxon>Actinomycetes</taxon>
        <taxon>Kitasatosporales</taxon>
        <taxon>Streptomycetaceae</taxon>
        <taxon>Streptacidiphilus</taxon>
    </lineage>
</organism>
<protein>
    <submittedName>
        <fullName evidence="1">Uncharacterized protein</fullName>
    </submittedName>
</protein>
<reference evidence="1 2" key="1">
    <citation type="submission" date="2024-09" db="EMBL/GenBank/DDBJ databases">
        <authorList>
            <person name="Lee S.D."/>
        </authorList>
    </citation>
    <scope>NUCLEOTIDE SEQUENCE [LARGE SCALE GENOMIC DNA]</scope>
    <source>
        <strain evidence="1 2">N1-3</strain>
    </source>
</reference>
<comment type="caution">
    <text evidence="1">The sequence shown here is derived from an EMBL/GenBank/DDBJ whole genome shotgun (WGS) entry which is preliminary data.</text>
</comment>
<dbReference type="EMBL" id="JBHEZY010000021">
    <property type="protein sequence ID" value="MFC1435740.1"/>
    <property type="molecule type" value="Genomic_DNA"/>
</dbReference>
<sequence>MHFLRTAVRSVAVLGIAVALGAWISGPGRHAAQVRSLWSSGIDATCHSARSSGMRLGPVGRAVLLAVTVLQFLDGDSRPQASPQDTAATDADR</sequence>
<evidence type="ECO:0000313" key="2">
    <source>
        <dbReference type="Proteomes" id="UP001592530"/>
    </source>
</evidence>
<name>A0ABV6XBT2_9ACTN</name>
<dbReference type="Proteomes" id="UP001592530">
    <property type="component" value="Unassembled WGS sequence"/>
</dbReference>